<sequence length="1314" mass="150878">MHDRDTWYSFGDDGVTATVTASGELLTMTRYFPDANHKTAFCVGNSSVEDPFFVVERVQRLYDAEIVPSTLMYPLHDFTELHPSVVHHRWPHFTLTSEDGVKIERQLFTSGGTIYQSTKLDYNSRSERLLPTISITSDLFIRDLDFFELRNEFNENELLDESYKTLVSDGGVFIRSHCITGTGSQVVLFVSAFSELGCAKFEMDEYGDFKIEWSEEEKRLFKDRGTFEVTIAYTLELMSGETLTTTCPSTPVSSDSAFKQLQQEVFEEQTFVEDPRLNRLLGLNLEYVLSVCSIPVSCADSEGIRGIAITCGDIDAHRIATSASFYSFQLLLLGYEHFNNQKSGCGCEKPRESCISYVCRMKARILHTCKGHLKWTFGLAKRSQGFFAPHYWINGEEFTNWENNEYLPGKALVDTPFQIIKVGEFKSLLGAGEISKEVKSSFKEVALAWIEDLDKCNKMGQYAFPRCRKEQSQQTDDFYFSDHVMIWRAIKAIEGLEINLSHDKAISQKKTGPDGIRAEQGTGEFKGYSSARLQPNILKRFTVENPLSRKRMIAVSRSPGQSRFLLRNRDAGLFHAMEQGFFDKPGAKRGQGIWENKVDVWKNTVDCQLYHEGNDDTSWDEPLRFALSFAMTQNEKQINARPVQEMRQHALSVLLEGCLLNGIFPGAMDENNEPILYTNEISRDTYWGITFEIPFILWRHFAERPGPILNATSHNQILQSPIEKSSSAPTAEFWKYLKEVLEQSTAENRTTYPFRHSMKHSFSFNNVVSQENIVELYDEWLYNQPLFFVPPREKPMILYENPLEIPKNDGKLQSVGFMVDIPKSRHLKNRSDTRDICQHAYLDSKDICRLMDRGRSPDGAKKRLWAFFANDSSKSNIFGKASYCHATELSSFRQRHQNYDKYFLEETESVLNKWVTELHLSFYKIGEKKVLTNLTSNNTPHTGLLMLTDFDGGHFTQIVKVSASVWFDGDFFDRYWTCWFLVADPQLCLTSDSAKTILPGLLQGEPRNNNNGLQKSPWCQRRVLELLLFGWIVQQMRESADDILKRARSSIRNENGISADDSPDGLYEEVELDYNAFLATRRRFERFQKVLQIVQGDLAENLTRIDQWLAREKERQAERPRWTFSDESHYRSIISKQGFSNVHEVQELRRSYAKIVSFNDSIAKKLDIMRNDVDQHRADDIQRFTWVTIFFLPMGFATGVFSMNGAPGGRTLWQMIVTMVCALLFTVLLLMYSKSIEGLYNWISGLSRDLRTRASGFIALFMKKDVEPDPERGGSGATSDQTARKRYEASLDKRTIDMIGDPEWTMPPPSYLSS</sequence>
<dbReference type="InterPro" id="IPR002523">
    <property type="entry name" value="MgTranspt_CorA/ZnTranspt_ZntB"/>
</dbReference>
<feature type="transmembrane region" description="Helical" evidence="6">
    <location>
        <begin position="1212"/>
        <end position="1232"/>
    </location>
</feature>
<accession>A0A4E9DG86</accession>
<reference evidence="7" key="1">
    <citation type="submission" date="2019-04" db="EMBL/GenBank/DDBJ databases">
        <authorList>
            <person name="Melise S."/>
            <person name="Noan J."/>
            <person name="Okalmin O."/>
        </authorList>
    </citation>
    <scope>NUCLEOTIDE SEQUENCE</scope>
    <source>
        <strain evidence="7">FN9</strain>
    </source>
</reference>
<gene>
    <name evidence="7" type="ORF">FUG_LOCUS237326</name>
</gene>
<protein>
    <recommendedName>
        <fullName evidence="8">Mg2+ transporter zinc transport protein</fullName>
    </recommendedName>
</protein>
<evidence type="ECO:0000256" key="6">
    <source>
        <dbReference type="SAM" id="Phobius"/>
    </source>
</evidence>
<evidence type="ECO:0000256" key="3">
    <source>
        <dbReference type="ARBA" id="ARBA00022989"/>
    </source>
</evidence>
<evidence type="ECO:0000256" key="5">
    <source>
        <dbReference type="SAM" id="MobiDB-lite"/>
    </source>
</evidence>
<dbReference type="InterPro" id="IPR045863">
    <property type="entry name" value="CorA_TM1_TM2"/>
</dbReference>
<proteinExistence type="predicted"/>
<keyword evidence="3 6" id="KW-1133">Transmembrane helix</keyword>
<dbReference type="Gene3D" id="1.20.58.340">
    <property type="entry name" value="Magnesium transport protein CorA, transmembrane region"/>
    <property type="match status" value="1"/>
</dbReference>
<dbReference type="EMBL" id="CAAKMV010000127">
    <property type="protein sequence ID" value="VIO57127.1"/>
    <property type="molecule type" value="Genomic_DNA"/>
</dbReference>
<dbReference type="GO" id="GO:0046873">
    <property type="term" value="F:metal ion transmembrane transporter activity"/>
    <property type="evidence" value="ECO:0007669"/>
    <property type="project" value="InterPro"/>
</dbReference>
<dbReference type="GO" id="GO:0016020">
    <property type="term" value="C:membrane"/>
    <property type="evidence" value="ECO:0007669"/>
    <property type="project" value="UniProtKB-SubCell"/>
</dbReference>
<evidence type="ECO:0000313" key="7">
    <source>
        <dbReference type="EMBL" id="VIO57127.1"/>
    </source>
</evidence>
<dbReference type="SUPFAM" id="SSF144083">
    <property type="entry name" value="Magnesium transport protein CorA, transmembrane region"/>
    <property type="match status" value="1"/>
</dbReference>
<feature type="compositionally biased region" description="Basic and acidic residues" evidence="5">
    <location>
        <begin position="1282"/>
        <end position="1296"/>
    </location>
</feature>
<dbReference type="Pfam" id="PF01544">
    <property type="entry name" value="CorA"/>
    <property type="match status" value="1"/>
</dbReference>
<keyword evidence="4 6" id="KW-0472">Membrane</keyword>
<evidence type="ECO:0000256" key="4">
    <source>
        <dbReference type="ARBA" id="ARBA00023136"/>
    </source>
</evidence>
<evidence type="ECO:0000256" key="1">
    <source>
        <dbReference type="ARBA" id="ARBA00004141"/>
    </source>
</evidence>
<feature type="region of interest" description="Disordered" evidence="5">
    <location>
        <begin position="1268"/>
        <end position="1314"/>
    </location>
</feature>
<keyword evidence="2 6" id="KW-0812">Transmembrane</keyword>
<name>A0A4E9DG86_GIBZA</name>
<evidence type="ECO:0008006" key="8">
    <source>
        <dbReference type="Google" id="ProtNLM"/>
    </source>
</evidence>
<evidence type="ECO:0000256" key="2">
    <source>
        <dbReference type="ARBA" id="ARBA00022692"/>
    </source>
</evidence>
<feature type="compositionally biased region" description="Pro residues" evidence="5">
    <location>
        <begin position="1305"/>
        <end position="1314"/>
    </location>
</feature>
<organism evidence="7">
    <name type="scientific">Gibberella zeae</name>
    <name type="common">Wheat head blight fungus</name>
    <name type="synonym">Fusarium graminearum</name>
    <dbReference type="NCBI Taxonomy" id="5518"/>
    <lineage>
        <taxon>Eukaryota</taxon>
        <taxon>Fungi</taxon>
        <taxon>Dikarya</taxon>
        <taxon>Ascomycota</taxon>
        <taxon>Pezizomycotina</taxon>
        <taxon>Sordariomycetes</taxon>
        <taxon>Hypocreomycetidae</taxon>
        <taxon>Hypocreales</taxon>
        <taxon>Nectriaceae</taxon>
        <taxon>Fusarium</taxon>
    </lineage>
</organism>
<comment type="subcellular location">
    <subcellularLocation>
        <location evidence="1">Membrane</location>
        <topology evidence="1">Multi-pass membrane protein</topology>
    </subcellularLocation>
</comment>